<keyword evidence="4" id="KW-1133">Transmembrane helix</keyword>
<evidence type="ECO:0000313" key="6">
    <source>
        <dbReference type="EMBL" id="MFD2416237.1"/>
    </source>
</evidence>
<dbReference type="EC" id="2.1.1.-" evidence="6"/>
<feature type="transmembrane region" description="Helical" evidence="4">
    <location>
        <begin position="42"/>
        <end position="61"/>
    </location>
</feature>
<evidence type="ECO:0000256" key="3">
    <source>
        <dbReference type="ARBA" id="ARBA00022691"/>
    </source>
</evidence>
<keyword evidence="3" id="KW-0949">S-adenosyl-L-methionine</keyword>
<keyword evidence="4" id="KW-0812">Transmembrane</keyword>
<dbReference type="Pfam" id="PF08241">
    <property type="entry name" value="Methyltransf_11"/>
    <property type="match status" value="1"/>
</dbReference>
<dbReference type="InterPro" id="IPR013216">
    <property type="entry name" value="Methyltransf_11"/>
</dbReference>
<dbReference type="GO" id="GO:0008168">
    <property type="term" value="F:methyltransferase activity"/>
    <property type="evidence" value="ECO:0007669"/>
    <property type="project" value="UniProtKB-KW"/>
</dbReference>
<protein>
    <submittedName>
        <fullName evidence="6">Class I SAM-dependent methyltransferase</fullName>
        <ecNumber evidence="6">2.1.1.-</ecNumber>
    </submittedName>
</protein>
<evidence type="ECO:0000259" key="5">
    <source>
        <dbReference type="Pfam" id="PF08241"/>
    </source>
</evidence>
<dbReference type="EMBL" id="JBHUKR010000005">
    <property type="protein sequence ID" value="MFD2416237.1"/>
    <property type="molecule type" value="Genomic_DNA"/>
</dbReference>
<name>A0ABW5FR12_9PSEU</name>
<proteinExistence type="predicted"/>
<organism evidence="6 7">
    <name type="scientific">Amycolatopsis pigmentata</name>
    <dbReference type="NCBI Taxonomy" id="450801"/>
    <lineage>
        <taxon>Bacteria</taxon>
        <taxon>Bacillati</taxon>
        <taxon>Actinomycetota</taxon>
        <taxon>Actinomycetes</taxon>
        <taxon>Pseudonocardiales</taxon>
        <taxon>Pseudonocardiaceae</taxon>
        <taxon>Amycolatopsis</taxon>
    </lineage>
</organism>
<keyword evidence="4" id="KW-0472">Membrane</keyword>
<dbReference type="SUPFAM" id="SSF53335">
    <property type="entry name" value="S-adenosyl-L-methionine-dependent methyltransferases"/>
    <property type="match status" value="1"/>
</dbReference>
<evidence type="ECO:0000256" key="1">
    <source>
        <dbReference type="ARBA" id="ARBA00022603"/>
    </source>
</evidence>
<accession>A0ABW5FR12</accession>
<dbReference type="CDD" id="cd02440">
    <property type="entry name" value="AdoMet_MTases"/>
    <property type="match status" value="1"/>
</dbReference>
<sequence>MKRPFFGIDAPPIVVGYGLFGLAGIVLIVLEAGFGAHLAGVGYWMAAVGLLTSGAMLHSSLRGKIRLRDRLLARLDLQPEHDVLDLGCGSGLMLLGAAVRAPKGIATGIDLWRGVDQAGSNRDRCLRNAEILGVADRVRLVDGDMSELPLEDDSVDVVLATLSIHNIHDRSKRERTVREAARVLRPGGTLAIVDFTRTAEYARTAADAGLSEVDRSGLRWSIYPPVRVVTARKPRR</sequence>
<dbReference type="PANTHER" id="PTHR45277:SF1">
    <property type="entry name" value="EXPRESSED PROTEIN"/>
    <property type="match status" value="1"/>
</dbReference>
<dbReference type="InterPro" id="IPR023576">
    <property type="entry name" value="UbiE/COQ5_MeTrFase_CS"/>
</dbReference>
<evidence type="ECO:0000256" key="4">
    <source>
        <dbReference type="SAM" id="Phobius"/>
    </source>
</evidence>
<dbReference type="PROSITE" id="PS01184">
    <property type="entry name" value="UBIE_2"/>
    <property type="match status" value="1"/>
</dbReference>
<comment type="caution">
    <text evidence="6">The sequence shown here is derived from an EMBL/GenBank/DDBJ whole genome shotgun (WGS) entry which is preliminary data.</text>
</comment>
<keyword evidence="1 6" id="KW-0489">Methyltransferase</keyword>
<gene>
    <name evidence="6" type="ORF">ACFSXZ_07840</name>
</gene>
<dbReference type="RefSeq" id="WP_378262852.1">
    <property type="nucleotide sequence ID" value="NZ_JBHUKR010000005.1"/>
</dbReference>
<feature type="domain" description="Methyltransferase type 11" evidence="5">
    <location>
        <begin position="84"/>
        <end position="192"/>
    </location>
</feature>
<keyword evidence="2 6" id="KW-0808">Transferase</keyword>
<dbReference type="Gene3D" id="3.40.50.150">
    <property type="entry name" value="Vaccinia Virus protein VP39"/>
    <property type="match status" value="1"/>
</dbReference>
<reference evidence="7" key="1">
    <citation type="journal article" date="2019" name="Int. J. Syst. Evol. Microbiol.">
        <title>The Global Catalogue of Microorganisms (GCM) 10K type strain sequencing project: providing services to taxonomists for standard genome sequencing and annotation.</title>
        <authorList>
            <consortium name="The Broad Institute Genomics Platform"/>
            <consortium name="The Broad Institute Genome Sequencing Center for Infectious Disease"/>
            <person name="Wu L."/>
            <person name="Ma J."/>
        </authorList>
    </citation>
    <scope>NUCLEOTIDE SEQUENCE [LARGE SCALE GENOMIC DNA]</scope>
    <source>
        <strain evidence="7">CGMCC 4.7645</strain>
    </source>
</reference>
<keyword evidence="7" id="KW-1185">Reference proteome</keyword>
<dbReference type="Proteomes" id="UP001597417">
    <property type="component" value="Unassembled WGS sequence"/>
</dbReference>
<dbReference type="PANTHER" id="PTHR45277">
    <property type="entry name" value="EXPRESSED PROTEIN"/>
    <property type="match status" value="1"/>
</dbReference>
<feature type="transmembrane region" description="Helical" evidence="4">
    <location>
        <begin position="12"/>
        <end position="30"/>
    </location>
</feature>
<dbReference type="GO" id="GO:0032259">
    <property type="term" value="P:methylation"/>
    <property type="evidence" value="ECO:0007669"/>
    <property type="project" value="UniProtKB-KW"/>
</dbReference>
<dbReference type="InterPro" id="IPR029063">
    <property type="entry name" value="SAM-dependent_MTases_sf"/>
</dbReference>
<evidence type="ECO:0000313" key="7">
    <source>
        <dbReference type="Proteomes" id="UP001597417"/>
    </source>
</evidence>
<evidence type="ECO:0000256" key="2">
    <source>
        <dbReference type="ARBA" id="ARBA00022679"/>
    </source>
</evidence>